<accession>A0ABX2T0F8</accession>
<organism evidence="4 5">
    <name type="scientific">Gemelliphila palaticanis</name>
    <dbReference type="NCBI Taxonomy" id="81950"/>
    <lineage>
        <taxon>Bacteria</taxon>
        <taxon>Bacillati</taxon>
        <taxon>Bacillota</taxon>
        <taxon>Bacilli</taxon>
        <taxon>Bacillales</taxon>
        <taxon>Gemellaceae</taxon>
        <taxon>Gemelliphila</taxon>
    </lineage>
</organism>
<comment type="catalytic activity">
    <reaction evidence="3">
        <text>thymidine + phosphate = 2-deoxy-alpha-D-ribose 1-phosphate + thymine</text>
        <dbReference type="Rhea" id="RHEA:16037"/>
        <dbReference type="ChEBI" id="CHEBI:17748"/>
        <dbReference type="ChEBI" id="CHEBI:17821"/>
        <dbReference type="ChEBI" id="CHEBI:43474"/>
        <dbReference type="ChEBI" id="CHEBI:57259"/>
        <dbReference type="EC" id="2.4.2.2"/>
    </reaction>
</comment>
<name>A0ABX2T0F8_9BACL</name>
<dbReference type="CDD" id="cd20296">
    <property type="entry name" value="cupin_PpnP-like"/>
    <property type="match status" value="1"/>
</dbReference>
<keyword evidence="2 3" id="KW-0808">Transferase</keyword>
<evidence type="ECO:0000313" key="5">
    <source>
        <dbReference type="Proteomes" id="UP000531840"/>
    </source>
</evidence>
<dbReference type="EMBL" id="JACBYF010000025">
    <property type="protein sequence ID" value="NYS48049.1"/>
    <property type="molecule type" value="Genomic_DNA"/>
</dbReference>
<dbReference type="InterPro" id="IPR009664">
    <property type="entry name" value="Ppnp"/>
</dbReference>
<sequence length="103" mass="11818">MKLEQVVVEAKANVYFEGKVNSRNVYLPSGDRITLGFMQKGEYTFGTGDKEIMKLLGGDMRVLLPNESEWQDIKIGETFEVPANSSFNVEIKEYADYYCEYIK</sequence>
<keyword evidence="1 3" id="KW-0328">Glycosyltransferase</keyword>
<evidence type="ECO:0000256" key="1">
    <source>
        <dbReference type="ARBA" id="ARBA00022676"/>
    </source>
</evidence>
<proteinExistence type="inferred from homology"/>
<evidence type="ECO:0000256" key="3">
    <source>
        <dbReference type="HAMAP-Rule" id="MF_01537"/>
    </source>
</evidence>
<comment type="function">
    <text evidence="3">Catalyzes the phosphorolysis of diverse nucleosides, yielding D-ribose 1-phosphate and the respective free bases. Can use uridine, adenosine, guanosine, cytidine, thymidine, inosine and xanthosine as substrates. Also catalyzes the reverse reactions.</text>
</comment>
<comment type="catalytic activity">
    <reaction evidence="3">
        <text>a purine D-ribonucleoside + phosphate = a purine nucleobase + alpha-D-ribose 1-phosphate</text>
        <dbReference type="Rhea" id="RHEA:19805"/>
        <dbReference type="ChEBI" id="CHEBI:26386"/>
        <dbReference type="ChEBI" id="CHEBI:43474"/>
        <dbReference type="ChEBI" id="CHEBI:57720"/>
        <dbReference type="ChEBI" id="CHEBI:142355"/>
        <dbReference type="EC" id="2.4.2.1"/>
    </reaction>
</comment>
<evidence type="ECO:0000313" key="4">
    <source>
        <dbReference type="EMBL" id="NYS48049.1"/>
    </source>
</evidence>
<dbReference type="Proteomes" id="UP000531840">
    <property type="component" value="Unassembled WGS sequence"/>
</dbReference>
<reference evidence="4 5" key="1">
    <citation type="submission" date="2020-07" db="EMBL/GenBank/DDBJ databases">
        <title>MOT database genomes.</title>
        <authorList>
            <person name="Joseph S."/>
            <person name="Aduse-Opoku J."/>
            <person name="Hashim A."/>
            <person name="Wade W."/>
            <person name="Curtis M."/>
        </authorList>
    </citation>
    <scope>NUCLEOTIDE SEQUENCE [LARGE SCALE GENOMIC DNA]</scope>
    <source>
        <strain evidence="4 5">CIP 106318</strain>
    </source>
</reference>
<comment type="similarity">
    <text evidence="3">Belongs to the nucleoside phosphorylase PpnP family.</text>
</comment>
<comment type="catalytic activity">
    <reaction evidence="3">
        <text>uridine + phosphate = alpha-D-ribose 1-phosphate + uracil</text>
        <dbReference type="Rhea" id="RHEA:24388"/>
        <dbReference type="ChEBI" id="CHEBI:16704"/>
        <dbReference type="ChEBI" id="CHEBI:17568"/>
        <dbReference type="ChEBI" id="CHEBI:43474"/>
        <dbReference type="ChEBI" id="CHEBI:57720"/>
        <dbReference type="EC" id="2.4.2.2"/>
    </reaction>
</comment>
<evidence type="ECO:0000256" key="2">
    <source>
        <dbReference type="ARBA" id="ARBA00022679"/>
    </source>
</evidence>
<comment type="catalytic activity">
    <reaction evidence="3">
        <text>guanosine + phosphate = alpha-D-ribose 1-phosphate + guanine</text>
        <dbReference type="Rhea" id="RHEA:13233"/>
        <dbReference type="ChEBI" id="CHEBI:16235"/>
        <dbReference type="ChEBI" id="CHEBI:16750"/>
        <dbReference type="ChEBI" id="CHEBI:43474"/>
        <dbReference type="ChEBI" id="CHEBI:57720"/>
        <dbReference type="EC" id="2.4.2.1"/>
    </reaction>
</comment>
<dbReference type="EC" id="2.4.2.2" evidence="3"/>
<comment type="caution">
    <text evidence="4">The sequence shown here is derived from an EMBL/GenBank/DDBJ whole genome shotgun (WGS) entry which is preliminary data.</text>
</comment>
<comment type="catalytic activity">
    <reaction evidence="3">
        <text>inosine + phosphate = alpha-D-ribose 1-phosphate + hypoxanthine</text>
        <dbReference type="Rhea" id="RHEA:27646"/>
        <dbReference type="ChEBI" id="CHEBI:17368"/>
        <dbReference type="ChEBI" id="CHEBI:17596"/>
        <dbReference type="ChEBI" id="CHEBI:43474"/>
        <dbReference type="ChEBI" id="CHEBI:57720"/>
        <dbReference type="EC" id="2.4.2.1"/>
    </reaction>
</comment>
<dbReference type="Pfam" id="PF06865">
    <property type="entry name" value="Ppnp"/>
    <property type="match status" value="1"/>
</dbReference>
<comment type="catalytic activity">
    <reaction evidence="3">
        <text>xanthosine + phosphate = alpha-D-ribose 1-phosphate + xanthine</text>
        <dbReference type="Rhea" id="RHEA:27638"/>
        <dbReference type="ChEBI" id="CHEBI:17712"/>
        <dbReference type="ChEBI" id="CHEBI:18107"/>
        <dbReference type="ChEBI" id="CHEBI:43474"/>
        <dbReference type="ChEBI" id="CHEBI:57720"/>
        <dbReference type="EC" id="2.4.2.1"/>
    </reaction>
</comment>
<gene>
    <name evidence="3" type="primary">ppnP</name>
    <name evidence="4" type="ORF">HZY85_07670</name>
</gene>
<comment type="catalytic activity">
    <reaction evidence="3">
        <text>cytidine + phosphate = cytosine + alpha-D-ribose 1-phosphate</text>
        <dbReference type="Rhea" id="RHEA:52540"/>
        <dbReference type="ChEBI" id="CHEBI:16040"/>
        <dbReference type="ChEBI" id="CHEBI:17562"/>
        <dbReference type="ChEBI" id="CHEBI:43474"/>
        <dbReference type="ChEBI" id="CHEBI:57720"/>
        <dbReference type="EC" id="2.4.2.2"/>
    </reaction>
</comment>
<dbReference type="RefSeq" id="WP_179941831.1">
    <property type="nucleotide sequence ID" value="NZ_JACBYF010000025.1"/>
</dbReference>
<dbReference type="PANTHER" id="PTHR36540">
    <property type="entry name" value="PYRIMIDINE/PURINE NUCLEOSIDE PHOSPHORYLASE"/>
    <property type="match status" value="1"/>
</dbReference>
<dbReference type="InterPro" id="IPR014710">
    <property type="entry name" value="RmlC-like_jellyroll"/>
</dbReference>
<keyword evidence="5" id="KW-1185">Reference proteome</keyword>
<dbReference type="InterPro" id="IPR011051">
    <property type="entry name" value="RmlC_Cupin_sf"/>
</dbReference>
<dbReference type="HAMAP" id="MF_01537">
    <property type="entry name" value="Nucleos_phosphorylase_PpnP"/>
    <property type="match status" value="1"/>
</dbReference>
<dbReference type="SUPFAM" id="SSF51182">
    <property type="entry name" value="RmlC-like cupins"/>
    <property type="match status" value="1"/>
</dbReference>
<protein>
    <recommendedName>
        <fullName evidence="3">Pyrimidine/purine nucleoside phosphorylase</fullName>
        <ecNumber evidence="3">2.4.2.1</ecNumber>
        <ecNumber evidence="3">2.4.2.2</ecNumber>
    </recommendedName>
    <alternativeName>
        <fullName evidence="3">Adenosine phosphorylase</fullName>
    </alternativeName>
    <alternativeName>
        <fullName evidence="3">Cytidine phosphorylase</fullName>
    </alternativeName>
    <alternativeName>
        <fullName evidence="3">Guanosine phosphorylase</fullName>
    </alternativeName>
    <alternativeName>
        <fullName evidence="3">Inosine phosphorylase</fullName>
    </alternativeName>
    <alternativeName>
        <fullName evidence="3">Thymidine phosphorylase</fullName>
    </alternativeName>
    <alternativeName>
        <fullName evidence="3">Uridine phosphorylase</fullName>
    </alternativeName>
    <alternativeName>
        <fullName evidence="3">Xanthosine phosphorylase</fullName>
    </alternativeName>
</protein>
<dbReference type="PANTHER" id="PTHR36540:SF1">
    <property type="entry name" value="PYRIMIDINE_PURINE NUCLEOSIDE PHOSPHORYLASE"/>
    <property type="match status" value="1"/>
</dbReference>
<dbReference type="EC" id="2.4.2.1" evidence="3"/>
<dbReference type="Gene3D" id="2.60.120.10">
    <property type="entry name" value="Jelly Rolls"/>
    <property type="match status" value="1"/>
</dbReference>
<comment type="catalytic activity">
    <reaction evidence="3">
        <text>adenosine + phosphate = alpha-D-ribose 1-phosphate + adenine</text>
        <dbReference type="Rhea" id="RHEA:27642"/>
        <dbReference type="ChEBI" id="CHEBI:16335"/>
        <dbReference type="ChEBI" id="CHEBI:16708"/>
        <dbReference type="ChEBI" id="CHEBI:43474"/>
        <dbReference type="ChEBI" id="CHEBI:57720"/>
        <dbReference type="EC" id="2.4.2.1"/>
    </reaction>
</comment>